<organism evidence="1 2">
    <name type="scientific">Orbilia oligospora</name>
    <name type="common">Nematode-trapping fungus</name>
    <name type="synonym">Arthrobotrys oligospora</name>
    <dbReference type="NCBI Taxonomy" id="2813651"/>
    <lineage>
        <taxon>Eukaryota</taxon>
        <taxon>Fungi</taxon>
        <taxon>Dikarya</taxon>
        <taxon>Ascomycota</taxon>
        <taxon>Pezizomycotina</taxon>
        <taxon>Orbiliomycetes</taxon>
        <taxon>Orbiliales</taxon>
        <taxon>Orbiliaceae</taxon>
        <taxon>Orbilia</taxon>
    </lineage>
</organism>
<comment type="caution">
    <text evidence="1">The sequence shown here is derived from an EMBL/GenBank/DDBJ whole genome shotgun (WGS) entry which is preliminary data.</text>
</comment>
<evidence type="ECO:0000313" key="2">
    <source>
        <dbReference type="Proteomes" id="UP000297595"/>
    </source>
</evidence>
<dbReference type="EMBL" id="SOZJ01000003">
    <property type="protein sequence ID" value="TGJ68896.1"/>
    <property type="molecule type" value="Genomic_DNA"/>
</dbReference>
<gene>
    <name evidence="1" type="ORF">EYR41_004976</name>
</gene>
<protein>
    <submittedName>
        <fullName evidence="1">Uncharacterized protein</fullName>
    </submittedName>
</protein>
<sequence length="112" mass="12980">MKRLSAICNRYHSLEFSQNLSRRFNSPKRKLEPSPFLLFWGLLRNCVSESNPLWILFFSLLPRLNAAWPAVDGSTGVWSEIFWGKEKKKSRRETAYDARPGNADEGHAIRVL</sequence>
<proteinExistence type="predicted"/>
<dbReference type="Proteomes" id="UP000297595">
    <property type="component" value="Unassembled WGS sequence"/>
</dbReference>
<evidence type="ECO:0000313" key="1">
    <source>
        <dbReference type="EMBL" id="TGJ68896.1"/>
    </source>
</evidence>
<reference evidence="1 2" key="1">
    <citation type="submission" date="2019-03" db="EMBL/GenBank/DDBJ databases">
        <title>Nematode-trapping fungi genome.</title>
        <authorList>
            <person name="Vidal-Diez De Ulzurrun G."/>
        </authorList>
    </citation>
    <scope>NUCLEOTIDE SEQUENCE [LARGE SCALE GENOMIC DNA]</scope>
    <source>
        <strain evidence="1 2">TWF154</strain>
    </source>
</reference>
<dbReference type="AlphaFoldDB" id="A0A7C8PVM0"/>
<name>A0A7C8PVM0_ORBOL</name>
<accession>A0A7C8PVM0</accession>